<accession>A0A1D3UMD6</accession>
<dbReference type="Gene3D" id="3.30.70.330">
    <property type="match status" value="1"/>
</dbReference>
<dbReference type="EMBL" id="FMMM01000052">
    <property type="protein sequence ID" value="SCQ21309.1"/>
    <property type="molecule type" value="Genomic_DNA"/>
</dbReference>
<evidence type="ECO:0000256" key="4">
    <source>
        <dbReference type="ARBA" id="ARBA00022980"/>
    </source>
</evidence>
<dbReference type="GeneID" id="34758728"/>
<dbReference type="SUPFAM" id="SSF54189">
    <property type="entry name" value="Ribosomal proteins S24e, L23 and L15e"/>
    <property type="match status" value="1"/>
</dbReference>
<comment type="subunit">
    <text evidence="6">Part of the 50S ribosomal subunit. Contacts protein L29, and trigger factor when it is bound to the ribosome.</text>
</comment>
<dbReference type="GO" id="GO:0005840">
    <property type="term" value="C:ribosome"/>
    <property type="evidence" value="ECO:0007669"/>
    <property type="project" value="UniProtKB-KW"/>
</dbReference>
<dbReference type="GO" id="GO:1990904">
    <property type="term" value="C:ribonucleoprotein complex"/>
    <property type="evidence" value="ECO:0007669"/>
    <property type="project" value="UniProtKB-KW"/>
</dbReference>
<dbReference type="AlphaFoldDB" id="A0A1D3UMD6"/>
<protein>
    <recommendedName>
        <fullName evidence="6">Large ribosomal subunit protein uL23</fullName>
    </recommendedName>
</protein>
<gene>
    <name evidence="6 9" type="primary">rplW</name>
    <name evidence="8" type="ORF">CLI86_11495</name>
    <name evidence="9" type="ORF">TFUB20_01319</name>
</gene>
<evidence type="ECO:0000256" key="2">
    <source>
        <dbReference type="ARBA" id="ARBA00022730"/>
    </source>
</evidence>
<comment type="similarity">
    <text evidence="1 6 7">Belongs to the universal ribosomal protein uL23 family.</text>
</comment>
<keyword evidence="2 6" id="KW-0699">rRNA-binding</keyword>
<evidence type="ECO:0000256" key="7">
    <source>
        <dbReference type="RuleBase" id="RU003934"/>
    </source>
</evidence>
<evidence type="ECO:0000256" key="3">
    <source>
        <dbReference type="ARBA" id="ARBA00022884"/>
    </source>
</evidence>
<proteinExistence type="inferred from homology"/>
<sequence length="97" mass="10920">MGIIIKPIVTEKQTAVTEKMPNRFGFRVSPDANKLEIKKAVEEMYNVSVESVNTMNYSGKRKSRYTKSGIINGKQAAYKKAIVTLKEGEVIDFFSNI</sequence>
<dbReference type="HAMAP" id="MF_01369_B">
    <property type="entry name" value="Ribosomal_uL23_B"/>
    <property type="match status" value="1"/>
</dbReference>
<dbReference type="Pfam" id="PF00276">
    <property type="entry name" value="Ribosomal_L23"/>
    <property type="match status" value="1"/>
</dbReference>
<dbReference type="GO" id="GO:0003735">
    <property type="term" value="F:structural constituent of ribosome"/>
    <property type="evidence" value="ECO:0007669"/>
    <property type="project" value="InterPro"/>
</dbReference>
<evidence type="ECO:0000256" key="5">
    <source>
        <dbReference type="ARBA" id="ARBA00023274"/>
    </source>
</evidence>
<evidence type="ECO:0000313" key="10">
    <source>
        <dbReference type="Proteomes" id="UP000182057"/>
    </source>
</evidence>
<dbReference type="PANTHER" id="PTHR12059:SF5">
    <property type="entry name" value="LARGE RIBOSOMAL SUBUNIT PROTEIN UL23M"/>
    <property type="match status" value="1"/>
</dbReference>
<dbReference type="PROSITE" id="PS00050">
    <property type="entry name" value="RIBOSOMAL_L23"/>
    <property type="match status" value="1"/>
</dbReference>
<dbReference type="Proteomes" id="UP000219259">
    <property type="component" value="Unassembled WGS sequence"/>
</dbReference>
<dbReference type="PANTHER" id="PTHR12059">
    <property type="entry name" value="RIBOSOMAL PROTEIN L23-RELATED"/>
    <property type="match status" value="1"/>
</dbReference>
<dbReference type="OMA" id="DHRAAKP"/>
<dbReference type="NCBIfam" id="NF004363">
    <property type="entry name" value="PRK05738.2-4"/>
    <property type="match status" value="1"/>
</dbReference>
<dbReference type="Proteomes" id="UP000182057">
    <property type="component" value="Unassembled WGS sequence"/>
</dbReference>
<dbReference type="OrthoDB" id="9797862at2"/>
<reference evidence="9 10" key="1">
    <citation type="submission" date="2016-09" db="EMBL/GenBank/DDBJ databases">
        <authorList>
            <person name="Capua I."/>
            <person name="De Benedictis P."/>
            <person name="Joannis T."/>
            <person name="Lombin L.H."/>
            <person name="Cattoli G."/>
        </authorList>
    </citation>
    <scope>NUCLEOTIDE SEQUENCE [LARGE SCALE GENOMIC DNA]</scope>
    <source>
        <strain evidence="9 10">UB20</strain>
    </source>
</reference>
<dbReference type="GO" id="GO:0006412">
    <property type="term" value="P:translation"/>
    <property type="evidence" value="ECO:0007669"/>
    <property type="project" value="UniProtKB-UniRule"/>
</dbReference>
<evidence type="ECO:0000313" key="11">
    <source>
        <dbReference type="Proteomes" id="UP000219259"/>
    </source>
</evidence>
<keyword evidence="3 6" id="KW-0694">RNA-binding</keyword>
<comment type="function">
    <text evidence="6">One of the early assembly proteins it binds 23S rRNA. One of the proteins that surrounds the polypeptide exit tunnel on the outside of the ribosome. Forms the main docking site for trigger factor binding to the ribosome.</text>
</comment>
<name>A0A1D3UMD6_TANFO</name>
<keyword evidence="5 6" id="KW-0687">Ribonucleoprotein</keyword>
<dbReference type="InterPro" id="IPR012678">
    <property type="entry name" value="Ribosomal_uL23/eL15/eS24_sf"/>
</dbReference>
<dbReference type="GO" id="GO:0019843">
    <property type="term" value="F:rRNA binding"/>
    <property type="evidence" value="ECO:0007669"/>
    <property type="project" value="UniProtKB-UniRule"/>
</dbReference>
<evidence type="ECO:0000313" key="9">
    <source>
        <dbReference type="EMBL" id="SCQ21309.1"/>
    </source>
</evidence>
<evidence type="ECO:0000256" key="6">
    <source>
        <dbReference type="HAMAP-Rule" id="MF_01369"/>
    </source>
</evidence>
<evidence type="ECO:0000313" key="8">
    <source>
        <dbReference type="EMBL" id="PDP42842.1"/>
    </source>
</evidence>
<dbReference type="RefSeq" id="WP_014224897.1">
    <property type="nucleotide sequence ID" value="NZ_CAJPTF010000039.1"/>
</dbReference>
<organism evidence="9 10">
    <name type="scientific">Tannerella forsythia</name>
    <name type="common">Bacteroides forsythus</name>
    <dbReference type="NCBI Taxonomy" id="28112"/>
    <lineage>
        <taxon>Bacteria</taxon>
        <taxon>Pseudomonadati</taxon>
        <taxon>Bacteroidota</taxon>
        <taxon>Bacteroidia</taxon>
        <taxon>Bacteroidales</taxon>
        <taxon>Tannerellaceae</taxon>
        <taxon>Tannerella</taxon>
    </lineage>
</organism>
<evidence type="ECO:0000256" key="1">
    <source>
        <dbReference type="ARBA" id="ARBA00006700"/>
    </source>
</evidence>
<dbReference type="EMBL" id="NSLJ01000036">
    <property type="protein sequence ID" value="PDP42842.1"/>
    <property type="molecule type" value="Genomic_DNA"/>
</dbReference>
<keyword evidence="4 6" id="KW-0689">Ribosomal protein</keyword>
<dbReference type="InterPro" id="IPR012677">
    <property type="entry name" value="Nucleotide-bd_a/b_plait_sf"/>
</dbReference>
<dbReference type="InterPro" id="IPR001014">
    <property type="entry name" value="Ribosomal_uL23_CS"/>
</dbReference>
<reference evidence="8 11" key="2">
    <citation type="submission" date="2017-09" db="EMBL/GenBank/DDBJ databases">
        <title>Phase variable restriction modification systems are present in the genome sequences of periodontal pathogens Prevotella intermedia, Tannerella forsythia and Porphyromonas gingivalis.</title>
        <authorList>
            <person name="Haigh R.D."/>
            <person name="Crawford L."/>
            <person name="Ralph J."/>
            <person name="Wanford J."/>
            <person name="Vartoukian S.R."/>
            <person name="Hijazib K."/>
            <person name="Wade W."/>
            <person name="Oggioni M.R."/>
        </authorList>
    </citation>
    <scope>NUCLEOTIDE SEQUENCE [LARGE SCALE GENOMIC DNA]</scope>
    <source>
        <strain evidence="8 11">WW11663</strain>
    </source>
</reference>
<dbReference type="InterPro" id="IPR013025">
    <property type="entry name" value="Ribosomal_uL23-like"/>
</dbReference>